<reference evidence="8 9" key="1">
    <citation type="submission" date="2019-04" db="EMBL/GenBank/DDBJ databases">
        <authorList>
            <person name="Embree M."/>
            <person name="Gaffney J.R."/>
        </authorList>
    </citation>
    <scope>NUCLEOTIDE SEQUENCE [LARGE SCALE GENOMIC DNA]</scope>
    <source>
        <strain evidence="8 9">JE7A12</strain>
    </source>
</reference>
<evidence type="ECO:0000256" key="5">
    <source>
        <dbReference type="ARBA" id="ARBA00023239"/>
    </source>
</evidence>
<feature type="domain" description="Orn/Lys/Arg decarboxylases family 1 pyridoxal-P attachment site" evidence="6">
    <location>
        <begin position="32"/>
        <end position="282"/>
    </location>
</feature>
<sequence length="459" mass="51944">MKVIDYLKEYNKKNIYPFHMPGNKRQGEFNQLDFTEVESLDNLYHPEGIYKESIDRIKNLYSTKESYILVNGSTVGILSAITGCAKKGDNILMARNCHKSAYNAVEIWDLFPTYLMPKSVHSFMGEILSSDVEDALNSNPKITVCIITSPTYEGIVSDIKSIAKICHNHNVTLIVDEAHGSHLMFDDYFPNSAVNLGADVVIQSTHKTLTSLTGTGLLHICSDRVNKDIIKKRLMTFQTSSPNYLMVASVDRCICELIEKGKELFSTYRKRINNFYLECGKLKNLSIYKGENAFAFDKSKIVILTQNTNLSGTELQKILREKYLIETEMASADYIIAMTSIYDTDEGFTRLINTLKDIDKNCIYREKESITLNHIPKMKIKPCKVEDTEKEFIDIENCCGKVSGEYIYAYPPGIPIISIGEVFDEKAVNTIKYLIEKGVNVVSEGNKLPFKVCCAIDTR</sequence>
<protein>
    <submittedName>
        <fullName evidence="8">Aminotransferase class V-fold PLP-dependent enzyme</fullName>
    </submittedName>
</protein>
<dbReference type="InterPro" id="IPR052357">
    <property type="entry name" value="Orn_Lys_Arg_decarboxylase-I"/>
</dbReference>
<accession>A0A4P8XZR3</accession>
<evidence type="ECO:0000313" key="8">
    <source>
        <dbReference type="EMBL" id="QCT06378.1"/>
    </source>
</evidence>
<keyword evidence="5" id="KW-0456">Lyase</keyword>
<dbReference type="OrthoDB" id="9815233at2"/>
<organism evidence="8 9">
    <name type="scientific">Ruminococcus bovis</name>
    <dbReference type="NCBI Taxonomy" id="2564099"/>
    <lineage>
        <taxon>Bacteria</taxon>
        <taxon>Bacillati</taxon>
        <taxon>Bacillota</taxon>
        <taxon>Clostridia</taxon>
        <taxon>Eubacteriales</taxon>
        <taxon>Oscillospiraceae</taxon>
        <taxon>Ruminococcus</taxon>
    </lineage>
</organism>
<dbReference type="KEGG" id="ruj:E5Z56_03000"/>
<dbReference type="Pfam" id="PF01276">
    <property type="entry name" value="OKR_DC_1"/>
    <property type="match status" value="1"/>
</dbReference>
<evidence type="ECO:0000256" key="2">
    <source>
        <dbReference type="ARBA" id="ARBA00010671"/>
    </source>
</evidence>
<comment type="cofactor">
    <cofactor evidence="1">
        <name>pyridoxal 5'-phosphate</name>
        <dbReference type="ChEBI" id="CHEBI:597326"/>
    </cofactor>
</comment>
<dbReference type="PANTHER" id="PTHR43277">
    <property type="entry name" value="ARGININE DECARBOXYLASE"/>
    <property type="match status" value="1"/>
</dbReference>
<name>A0A4P8XZR3_9FIRM</name>
<keyword evidence="8" id="KW-0808">Transferase</keyword>
<keyword evidence="4" id="KW-0663">Pyridoxal phosphate</keyword>
<dbReference type="RefSeq" id="WP_138156460.1">
    <property type="nucleotide sequence ID" value="NZ_CP039381.1"/>
</dbReference>
<dbReference type="GO" id="GO:0016831">
    <property type="term" value="F:carboxy-lyase activity"/>
    <property type="evidence" value="ECO:0007669"/>
    <property type="project" value="UniProtKB-KW"/>
</dbReference>
<evidence type="ECO:0000313" key="9">
    <source>
        <dbReference type="Proteomes" id="UP000301475"/>
    </source>
</evidence>
<dbReference type="SUPFAM" id="SSF53383">
    <property type="entry name" value="PLP-dependent transferases"/>
    <property type="match status" value="1"/>
</dbReference>
<dbReference type="GO" id="GO:0008483">
    <property type="term" value="F:transaminase activity"/>
    <property type="evidence" value="ECO:0007669"/>
    <property type="project" value="UniProtKB-KW"/>
</dbReference>
<dbReference type="InterPro" id="IPR008286">
    <property type="entry name" value="Prn/Lys/Arg_de-COase_C"/>
</dbReference>
<dbReference type="Proteomes" id="UP000301475">
    <property type="component" value="Chromosome"/>
</dbReference>
<evidence type="ECO:0000256" key="4">
    <source>
        <dbReference type="ARBA" id="ARBA00022898"/>
    </source>
</evidence>
<evidence type="ECO:0000256" key="3">
    <source>
        <dbReference type="ARBA" id="ARBA00022793"/>
    </source>
</evidence>
<dbReference type="EMBL" id="CP039381">
    <property type="protein sequence ID" value="QCT06378.1"/>
    <property type="molecule type" value="Genomic_DNA"/>
</dbReference>
<dbReference type="InterPro" id="IPR000310">
    <property type="entry name" value="Orn/Lys/Arg_deCO2ase_major_dom"/>
</dbReference>
<keyword evidence="9" id="KW-1185">Reference proteome</keyword>
<evidence type="ECO:0000259" key="6">
    <source>
        <dbReference type="Pfam" id="PF01276"/>
    </source>
</evidence>
<evidence type="ECO:0000256" key="1">
    <source>
        <dbReference type="ARBA" id="ARBA00001933"/>
    </source>
</evidence>
<dbReference type="InterPro" id="IPR015424">
    <property type="entry name" value="PyrdxlP-dep_Trfase"/>
</dbReference>
<keyword evidence="8" id="KW-0032">Aminotransferase</keyword>
<gene>
    <name evidence="8" type="ORF">E5Z56_03000</name>
</gene>
<dbReference type="AlphaFoldDB" id="A0A4P8XZR3"/>
<evidence type="ECO:0000259" key="7">
    <source>
        <dbReference type="Pfam" id="PF03711"/>
    </source>
</evidence>
<dbReference type="InterPro" id="IPR015421">
    <property type="entry name" value="PyrdxlP-dep_Trfase_major"/>
</dbReference>
<dbReference type="Gene3D" id="3.90.100.10">
    <property type="entry name" value="Orn/Lys/Arg decarboxylase, C-terminal domain"/>
    <property type="match status" value="1"/>
</dbReference>
<feature type="domain" description="Orn/Lys/Arg decarboxylase C-terminal" evidence="7">
    <location>
        <begin position="368"/>
        <end position="434"/>
    </location>
</feature>
<dbReference type="Gene3D" id="3.40.640.10">
    <property type="entry name" value="Type I PLP-dependent aspartate aminotransferase-like (Major domain)"/>
    <property type="match status" value="1"/>
</dbReference>
<dbReference type="Pfam" id="PF03711">
    <property type="entry name" value="OKR_DC_1_C"/>
    <property type="match status" value="1"/>
</dbReference>
<proteinExistence type="inferred from homology"/>
<dbReference type="PANTHER" id="PTHR43277:SF4">
    <property type="entry name" value="ARGININE DECARBOXYLASE"/>
    <property type="match status" value="1"/>
</dbReference>
<comment type="similarity">
    <text evidence="2">Belongs to the Orn/Lys/Arg decarboxylase class-I family.</text>
</comment>
<keyword evidence="3" id="KW-0210">Decarboxylase</keyword>